<feature type="transmembrane region" description="Helical" evidence="5">
    <location>
        <begin position="132"/>
        <end position="155"/>
    </location>
</feature>
<feature type="transmembrane region" description="Helical" evidence="5">
    <location>
        <begin position="99"/>
        <end position="120"/>
    </location>
</feature>
<feature type="transmembrane region" description="Helical" evidence="5">
    <location>
        <begin position="75"/>
        <end position="93"/>
    </location>
</feature>
<sequence length="432" mass="50103">MNGNSLIKKLFEKFYFNFYLFLLIFTPLLFVTNTGELFEFPKTFFIYYAALLCLMVYVIDMISNKTWISRPSLTVLFYVAVFILTTITSMHFYTSLWGYYTRFNDGLMSVLAFFALYYVAKNKLTSTDISRLSNAILLPIIPVALYGIAQHFGLFEGRVVFGEKSDRVYSTFGQPNWLAQYLVMLLPVVLYKTFYAIKPWFWYTILILGYTCLWFTFSMSGFAGFGASFAIGLFYLFRQLGFKRVRVKIGFLLIYILMLAVLFPGILEKRLYDIRQDLFGMSVSPVYASSENLNANPSKYKLSDAGFIRKYAWVGTWNLIKSSSKNFILGTGPETYPYSFQPFRPVELNYSSEWSYLFNKPHNYYLEIWAESGLLGLVAYGILFFKVSKNQTIDKRLGLVGFAITNIFGWPVVATTLVFWFWLIEVEEEQNA</sequence>
<gene>
    <name evidence="7" type="ORF">GYA27_03910</name>
</gene>
<dbReference type="InterPro" id="IPR007016">
    <property type="entry name" value="O-antigen_ligase-rel_domated"/>
</dbReference>
<dbReference type="EMBL" id="JAAZNL010000048">
    <property type="protein sequence ID" value="NMB70319.1"/>
    <property type="molecule type" value="Genomic_DNA"/>
</dbReference>
<feature type="transmembrane region" description="Helical" evidence="5">
    <location>
        <begin position="200"/>
        <end position="216"/>
    </location>
</feature>
<dbReference type="PANTHER" id="PTHR37422:SF13">
    <property type="entry name" value="LIPOPOLYSACCHARIDE BIOSYNTHESIS PROTEIN PA4999-RELATED"/>
    <property type="match status" value="1"/>
</dbReference>
<keyword evidence="2 5" id="KW-0812">Transmembrane</keyword>
<comment type="caution">
    <text evidence="7">The sequence shown here is derived from an EMBL/GenBank/DDBJ whole genome shotgun (WGS) entry which is preliminary data.</text>
</comment>
<feature type="transmembrane region" description="Helical" evidence="5">
    <location>
        <begin position="44"/>
        <end position="63"/>
    </location>
</feature>
<evidence type="ECO:0000256" key="1">
    <source>
        <dbReference type="ARBA" id="ARBA00004141"/>
    </source>
</evidence>
<keyword evidence="4 5" id="KW-0472">Membrane</keyword>
<evidence type="ECO:0000256" key="4">
    <source>
        <dbReference type="ARBA" id="ARBA00023136"/>
    </source>
</evidence>
<dbReference type="GO" id="GO:0016020">
    <property type="term" value="C:membrane"/>
    <property type="evidence" value="ECO:0007669"/>
    <property type="project" value="UniProtKB-SubCell"/>
</dbReference>
<proteinExistence type="predicted"/>
<feature type="transmembrane region" description="Helical" evidence="5">
    <location>
        <begin position="175"/>
        <end position="193"/>
    </location>
</feature>
<name>A0A7X9DLB7_UNCKA</name>
<reference evidence="7 8" key="1">
    <citation type="journal article" date="2020" name="Biotechnol. Biofuels">
        <title>New insights from the biogas microbiome by comprehensive genome-resolved metagenomics of nearly 1600 species originating from multiple anaerobic digesters.</title>
        <authorList>
            <person name="Campanaro S."/>
            <person name="Treu L."/>
            <person name="Rodriguez-R L.M."/>
            <person name="Kovalovszki A."/>
            <person name="Ziels R.M."/>
            <person name="Maus I."/>
            <person name="Zhu X."/>
            <person name="Kougias P.G."/>
            <person name="Basile A."/>
            <person name="Luo G."/>
            <person name="Schluter A."/>
            <person name="Konstantinidis K.T."/>
            <person name="Angelidaki I."/>
        </authorList>
    </citation>
    <scope>NUCLEOTIDE SEQUENCE [LARGE SCALE GENOMIC DNA]</scope>
    <source>
        <strain evidence="7">AS27yjCOA_165</strain>
    </source>
</reference>
<organism evidence="7 8">
    <name type="scientific">candidate division WWE3 bacterium</name>
    <dbReference type="NCBI Taxonomy" id="2053526"/>
    <lineage>
        <taxon>Bacteria</taxon>
        <taxon>Katanobacteria</taxon>
    </lineage>
</organism>
<feature type="transmembrane region" description="Helical" evidence="5">
    <location>
        <begin position="249"/>
        <end position="267"/>
    </location>
</feature>
<protein>
    <recommendedName>
        <fullName evidence="6">O-antigen ligase-related domain-containing protein</fullName>
    </recommendedName>
</protein>
<feature type="transmembrane region" description="Helical" evidence="5">
    <location>
        <begin position="222"/>
        <end position="237"/>
    </location>
</feature>
<evidence type="ECO:0000256" key="2">
    <source>
        <dbReference type="ARBA" id="ARBA00022692"/>
    </source>
</evidence>
<comment type="subcellular location">
    <subcellularLocation>
        <location evidence="1">Membrane</location>
        <topology evidence="1">Multi-pass membrane protein</topology>
    </subcellularLocation>
</comment>
<feature type="transmembrane region" description="Helical" evidence="5">
    <location>
        <begin position="397"/>
        <end position="423"/>
    </location>
</feature>
<evidence type="ECO:0000256" key="3">
    <source>
        <dbReference type="ARBA" id="ARBA00022989"/>
    </source>
</evidence>
<dbReference type="InterPro" id="IPR051533">
    <property type="entry name" value="WaaL-like"/>
</dbReference>
<feature type="transmembrane region" description="Helical" evidence="5">
    <location>
        <begin position="364"/>
        <end position="385"/>
    </location>
</feature>
<evidence type="ECO:0000259" key="6">
    <source>
        <dbReference type="Pfam" id="PF04932"/>
    </source>
</evidence>
<dbReference type="Pfam" id="PF04932">
    <property type="entry name" value="Wzy_C"/>
    <property type="match status" value="1"/>
</dbReference>
<evidence type="ECO:0000256" key="5">
    <source>
        <dbReference type="SAM" id="Phobius"/>
    </source>
</evidence>
<evidence type="ECO:0000313" key="7">
    <source>
        <dbReference type="EMBL" id="NMB70319.1"/>
    </source>
</evidence>
<dbReference type="Proteomes" id="UP000526033">
    <property type="component" value="Unassembled WGS sequence"/>
</dbReference>
<accession>A0A7X9DLB7</accession>
<dbReference type="AlphaFoldDB" id="A0A7X9DLB7"/>
<feature type="domain" description="O-antigen ligase-related" evidence="6">
    <location>
        <begin position="206"/>
        <end position="380"/>
    </location>
</feature>
<evidence type="ECO:0000313" key="8">
    <source>
        <dbReference type="Proteomes" id="UP000526033"/>
    </source>
</evidence>
<keyword evidence="3 5" id="KW-1133">Transmembrane helix</keyword>
<feature type="transmembrane region" description="Helical" evidence="5">
    <location>
        <begin position="14"/>
        <end position="32"/>
    </location>
</feature>
<dbReference type="PANTHER" id="PTHR37422">
    <property type="entry name" value="TEICHURONIC ACID BIOSYNTHESIS PROTEIN TUAE"/>
    <property type="match status" value="1"/>
</dbReference>